<dbReference type="PANTHER" id="PTHR10094:SF25">
    <property type="entry name" value="SCP2 STEROL-BINDING DOMAIN-CONTAINING PROTEIN 1"/>
    <property type="match status" value="1"/>
</dbReference>
<evidence type="ECO:0000313" key="2">
    <source>
        <dbReference type="EMBL" id="PJE27579.1"/>
    </source>
</evidence>
<dbReference type="Proteomes" id="UP000231702">
    <property type="component" value="Unassembled WGS sequence"/>
</dbReference>
<dbReference type="InterPro" id="IPR036527">
    <property type="entry name" value="SCP2_sterol-bd_dom_sf"/>
</dbReference>
<dbReference type="AlphaFoldDB" id="A0A285HSN0"/>
<gene>
    <name evidence="2" type="ORF">CVM39_13410</name>
    <name evidence="3" type="ORF">SAMN06297129_0478</name>
</gene>
<evidence type="ECO:0000313" key="3">
    <source>
        <dbReference type="EMBL" id="SNY38738.1"/>
    </source>
</evidence>
<reference evidence="3 4" key="1">
    <citation type="submission" date="2017-09" db="EMBL/GenBank/DDBJ databases">
        <authorList>
            <person name="Ehlers B."/>
            <person name="Leendertz F.H."/>
        </authorList>
    </citation>
    <scope>NUCLEOTIDE SEQUENCE [LARGE SCALE GENOMIC DNA]</scope>
    <source>
        <strain evidence="3 4">CGMCC 1.12662</strain>
    </source>
</reference>
<dbReference type="EMBL" id="PGTD01000017">
    <property type="protein sequence ID" value="PJE27579.1"/>
    <property type="molecule type" value="Genomic_DNA"/>
</dbReference>
<dbReference type="SUPFAM" id="SSF55718">
    <property type="entry name" value="SCP-like"/>
    <property type="match status" value="1"/>
</dbReference>
<dbReference type="RefSeq" id="WP_097144259.1">
    <property type="nucleotide sequence ID" value="NZ_OBEA01000001.1"/>
</dbReference>
<reference evidence="2 5" key="2">
    <citation type="journal article" date="2018" name="Int. J. Syst. Evol. Microbiol.">
        <title>Pseudooceanicola lipolyticus sp. nov., a marine alphaproteobacterium, reclassification of Oceanicola flagellatus as Pseudooceanicola flagellatus comb. nov. and emended description of the genus Pseudooceanicola.</title>
        <authorList>
            <person name="Huang M.-M."/>
            <person name="Guo L.-L."/>
            <person name="Wu Y.-H."/>
            <person name="Lai Q.-L."/>
            <person name="Shao Z.-Z."/>
            <person name="Wang C.-S."/>
            <person name="Wu M."/>
            <person name="Xu X.-W."/>
        </authorList>
    </citation>
    <scope>NUCLEOTIDE SEQUENCE [LARGE SCALE GENOMIC DNA]</scope>
    <source>
        <strain evidence="2 5">Ar-45</strain>
    </source>
</reference>
<keyword evidence="5" id="KW-1185">Reference proteome</keyword>
<dbReference type="InterPro" id="IPR003033">
    <property type="entry name" value="SCP2_sterol-bd_dom"/>
</dbReference>
<evidence type="ECO:0000259" key="1">
    <source>
        <dbReference type="Pfam" id="PF02036"/>
    </source>
</evidence>
<dbReference type="Pfam" id="PF02036">
    <property type="entry name" value="SCP2"/>
    <property type="match status" value="1"/>
</dbReference>
<evidence type="ECO:0000313" key="5">
    <source>
        <dbReference type="Proteomes" id="UP000231702"/>
    </source>
</evidence>
<dbReference type="PANTHER" id="PTHR10094">
    <property type="entry name" value="STEROL CARRIER PROTEIN 2 SCP-2 FAMILY PROTEIN"/>
    <property type="match status" value="1"/>
</dbReference>
<sequence>MTIEEIAAKISRGLEKRPVEDSFKFDCGDEGAITIRDGAARLADEEADCTIHISRKNLEKLMAGDLNPMAAFAFGKIKVSGDMSLAMKLGKVLG</sequence>
<dbReference type="Gene3D" id="3.30.1050.10">
    <property type="entry name" value="SCP2 sterol-binding domain"/>
    <property type="match status" value="1"/>
</dbReference>
<accession>A0A285HSN0</accession>
<dbReference type="OrthoDB" id="9809312at2"/>
<dbReference type="GO" id="GO:0005829">
    <property type="term" value="C:cytosol"/>
    <property type="evidence" value="ECO:0007669"/>
    <property type="project" value="TreeGrafter"/>
</dbReference>
<feature type="domain" description="SCP2" evidence="1">
    <location>
        <begin position="20"/>
        <end position="93"/>
    </location>
</feature>
<dbReference type="EMBL" id="OBEA01000001">
    <property type="protein sequence ID" value="SNY38738.1"/>
    <property type="molecule type" value="Genomic_DNA"/>
</dbReference>
<proteinExistence type="predicted"/>
<protein>
    <submittedName>
        <fullName evidence="2 3">Sterol carrier protein</fullName>
    </submittedName>
</protein>
<dbReference type="Proteomes" id="UP000231655">
    <property type="component" value="Unassembled WGS sequence"/>
</dbReference>
<name>A0A285HSN0_9RHOB</name>
<organism evidence="3 4">
    <name type="scientific">Pseudooceanicola antarcticus</name>
    <dbReference type="NCBI Taxonomy" id="1247613"/>
    <lineage>
        <taxon>Bacteria</taxon>
        <taxon>Pseudomonadati</taxon>
        <taxon>Pseudomonadota</taxon>
        <taxon>Alphaproteobacteria</taxon>
        <taxon>Rhodobacterales</taxon>
        <taxon>Paracoccaceae</taxon>
        <taxon>Pseudooceanicola</taxon>
    </lineage>
</organism>
<evidence type="ECO:0000313" key="4">
    <source>
        <dbReference type="Proteomes" id="UP000231655"/>
    </source>
</evidence>